<dbReference type="SMART" id="SM01416">
    <property type="entry name" value="Ribosomal_L19e"/>
    <property type="match status" value="1"/>
</dbReference>
<evidence type="ECO:0000256" key="3">
    <source>
        <dbReference type="ARBA" id="ARBA00023274"/>
    </source>
</evidence>
<sequence length="832" mass="92630">MSVPDRVNVSWWLHLCPTYRDRGSGQLAPKEGPGASRMSLKLQKRLAASILGCGKNRVWLDPNETNELSMANSRFNIRKMIKDGLIIRKAVKMHSRSRVRKNLEAKRKGRHTGIGKRKGTREARMPTKVLWMRRQRVLRRLLRKYRQQKKIDKRIYHYFYRHAKGNCYKNKRVLMEAIHAKKTEKMKEKALQEQSEARKEKARLAKEKKLLKKTDAASWWCQNENAVTVDGHVPGETRDGMRSWWMLLSLCLRTEAQIRAAQQACRGQANGSLCHYLWPRSASSGQDASESRIAWGHCYLLDVWRDGSGGLFDFDGRLRSSMLACLEDDKLTADELAAMGFMFSPGADNENGATSASRLTQILAWVVGGGWQVLAVVSSTLCCLLAAQPLGRHAYSPKMELIVHCCIVLPSVLHLLAAVRTGSIVDPRSTVVSIDAVGGVAHVSRHAMLTETQAKPAAQSFASSMLPTARTCDADGEFHAVRKSEGDKQGDLLISAFYAVASFAQHLVLAVVRTQFRENERVLWLDDIHVIAAVAEFAARSDATRQLLSDAETRDEFDAVDVLSHGTHHWSGQRPSRRYKRGRTQGQCTKNNREFGEFLRGWQHRAAFAGDKHALELQVSHIDAASRALLLSQAGQHVARARAPSTVFPTSADVAVPAPLFRVLLLQRLRLKLPVAPRTCACRGRVDTLGNHSAACATSALLASRALHLERAVARVCQEAGVWVARNVRQADMNIDVPVSDDRRIEVVANGLSLRHGTQQAVDSMPPSSAPYHGDVHPGRAVDGAARRKRHQEAWGWDLPSVYGLPAAVTRWRCSELRLQGPPNRLDATYAA</sequence>
<gene>
    <name evidence="7" type="primary">RPL19B</name>
    <name evidence="7" type="ORF">AK812_SmicGene7595</name>
</gene>
<evidence type="ECO:0000256" key="1">
    <source>
        <dbReference type="ARBA" id="ARBA00011082"/>
    </source>
</evidence>
<reference evidence="7 8" key="1">
    <citation type="submission" date="2016-02" db="EMBL/GenBank/DDBJ databases">
        <title>Genome analysis of coral dinoflagellate symbionts highlights evolutionary adaptations to a symbiotic lifestyle.</title>
        <authorList>
            <person name="Aranda M."/>
            <person name="Li Y."/>
            <person name="Liew Y.J."/>
            <person name="Baumgarten S."/>
            <person name="Simakov O."/>
            <person name="Wilson M."/>
            <person name="Piel J."/>
            <person name="Ashoor H."/>
            <person name="Bougouffa S."/>
            <person name="Bajic V.B."/>
            <person name="Ryu T."/>
            <person name="Ravasi T."/>
            <person name="Bayer T."/>
            <person name="Micklem G."/>
            <person name="Kim H."/>
            <person name="Bhak J."/>
            <person name="Lajeunesse T.C."/>
            <person name="Voolstra C.R."/>
        </authorList>
    </citation>
    <scope>NUCLEOTIDE SEQUENCE [LARGE SCALE GENOMIC DNA]</scope>
    <source>
        <strain evidence="7 8">CCMP2467</strain>
    </source>
</reference>
<dbReference type="PROSITE" id="PS00526">
    <property type="entry name" value="RIBOSOMAL_L19E"/>
    <property type="match status" value="1"/>
</dbReference>
<dbReference type="FunFam" id="1.10.1200.240:FF:000001">
    <property type="entry name" value="Ribosomal protein L19"/>
    <property type="match status" value="1"/>
</dbReference>
<dbReference type="Gene3D" id="1.10.1200.240">
    <property type="match status" value="1"/>
</dbReference>
<dbReference type="InterPro" id="IPR057260">
    <property type="entry name" value="Ribosomal_L19e_C"/>
</dbReference>
<dbReference type="Proteomes" id="UP000186817">
    <property type="component" value="Unassembled WGS sequence"/>
</dbReference>
<dbReference type="InterPro" id="IPR000196">
    <property type="entry name" value="Ribosomal_eL19_dom"/>
</dbReference>
<dbReference type="AlphaFoldDB" id="A0A1Q9EN31"/>
<dbReference type="HAMAP" id="MF_01475">
    <property type="entry name" value="Ribosomal_eL19"/>
    <property type="match status" value="1"/>
</dbReference>
<evidence type="ECO:0000313" key="8">
    <source>
        <dbReference type="Proteomes" id="UP000186817"/>
    </source>
</evidence>
<dbReference type="PANTHER" id="PTHR10722">
    <property type="entry name" value="60S RIBOSOMAL PROTEIN L19"/>
    <property type="match status" value="1"/>
</dbReference>
<organism evidence="7 8">
    <name type="scientific">Symbiodinium microadriaticum</name>
    <name type="common">Dinoflagellate</name>
    <name type="synonym">Zooxanthella microadriatica</name>
    <dbReference type="NCBI Taxonomy" id="2951"/>
    <lineage>
        <taxon>Eukaryota</taxon>
        <taxon>Sar</taxon>
        <taxon>Alveolata</taxon>
        <taxon>Dinophyceae</taxon>
        <taxon>Suessiales</taxon>
        <taxon>Symbiodiniaceae</taxon>
        <taxon>Symbiodinium</taxon>
    </lineage>
</organism>
<dbReference type="CDD" id="cd01417">
    <property type="entry name" value="Ribosomal_L19e_E"/>
    <property type="match status" value="1"/>
</dbReference>
<dbReference type="InterPro" id="IPR033935">
    <property type="entry name" value="Ribosomal_eL19_euk"/>
</dbReference>
<accession>A0A1Q9EN31</accession>
<comment type="caution">
    <text evidence="7">The sequence shown here is derived from an EMBL/GenBank/DDBJ whole genome shotgun (WGS) entry which is preliminary data.</text>
</comment>
<evidence type="ECO:0000256" key="5">
    <source>
        <dbReference type="SAM" id="Coils"/>
    </source>
</evidence>
<dbReference type="GO" id="GO:0022625">
    <property type="term" value="C:cytosolic large ribosomal subunit"/>
    <property type="evidence" value="ECO:0007669"/>
    <property type="project" value="InterPro"/>
</dbReference>
<dbReference type="GO" id="GO:0006412">
    <property type="term" value="P:translation"/>
    <property type="evidence" value="ECO:0007669"/>
    <property type="project" value="InterPro"/>
</dbReference>
<dbReference type="InterPro" id="IPR023638">
    <property type="entry name" value="Ribosomal_eL19_CS"/>
</dbReference>
<dbReference type="InterPro" id="IPR035970">
    <property type="entry name" value="60S_ribosomal_eL19_sf"/>
</dbReference>
<dbReference type="GO" id="GO:0003723">
    <property type="term" value="F:RNA binding"/>
    <property type="evidence" value="ECO:0007669"/>
    <property type="project" value="InterPro"/>
</dbReference>
<dbReference type="GO" id="GO:0003735">
    <property type="term" value="F:structural constituent of ribosome"/>
    <property type="evidence" value="ECO:0007669"/>
    <property type="project" value="InterPro"/>
</dbReference>
<dbReference type="SUPFAM" id="SSF48140">
    <property type="entry name" value="Ribosomal protein L19 (L19e)"/>
    <property type="match status" value="1"/>
</dbReference>
<protein>
    <recommendedName>
        <fullName evidence="4">Ribosomal protein L19</fullName>
    </recommendedName>
</protein>
<dbReference type="FunFam" id="1.10.1650.10:FF:000001">
    <property type="entry name" value="Ribosomal protein L19"/>
    <property type="match status" value="1"/>
</dbReference>
<dbReference type="OrthoDB" id="5407653at2759"/>
<name>A0A1Q9EN31_SYMMI</name>
<keyword evidence="3 4" id="KW-0687">Ribonucleoprotein</keyword>
<dbReference type="NCBIfam" id="NF006343">
    <property type="entry name" value="PRK08570.1"/>
    <property type="match status" value="1"/>
</dbReference>
<comment type="similarity">
    <text evidence="1 4">Belongs to the eukaryotic ribosomal protein eL19 family.</text>
</comment>
<evidence type="ECO:0000313" key="7">
    <source>
        <dbReference type="EMBL" id="OLQ08843.1"/>
    </source>
</evidence>
<proteinExistence type="inferred from homology"/>
<dbReference type="Pfam" id="PF01280">
    <property type="entry name" value="Ribosomal_L19e"/>
    <property type="match status" value="1"/>
</dbReference>
<feature type="domain" description="Large ribosomal subunit protein eL19" evidence="6">
    <location>
        <begin position="39"/>
        <end position="182"/>
    </location>
</feature>
<keyword evidence="5" id="KW-0175">Coiled coil</keyword>
<feature type="coiled-coil region" evidence="5">
    <location>
        <begin position="180"/>
        <end position="214"/>
    </location>
</feature>
<evidence type="ECO:0000256" key="2">
    <source>
        <dbReference type="ARBA" id="ARBA00022980"/>
    </source>
</evidence>
<dbReference type="Pfam" id="PF25476">
    <property type="entry name" value="Ribosomal_L19e_C"/>
    <property type="match status" value="1"/>
</dbReference>
<dbReference type="EMBL" id="LSRX01000109">
    <property type="protein sequence ID" value="OLQ08843.1"/>
    <property type="molecule type" value="Genomic_DNA"/>
</dbReference>
<dbReference type="InterPro" id="IPR039547">
    <property type="entry name" value="Ribosomal_eL19"/>
</dbReference>
<keyword evidence="8" id="KW-1185">Reference proteome</keyword>
<dbReference type="InterPro" id="IPR015972">
    <property type="entry name" value="Ribosomal_eL19_dom1"/>
</dbReference>
<evidence type="ECO:0000256" key="4">
    <source>
        <dbReference type="RuleBase" id="RU000574"/>
    </source>
</evidence>
<dbReference type="Gene3D" id="1.10.1650.10">
    <property type="match status" value="1"/>
</dbReference>
<evidence type="ECO:0000259" key="6">
    <source>
        <dbReference type="SMART" id="SM01416"/>
    </source>
</evidence>
<keyword evidence="2 4" id="KW-0689">Ribosomal protein</keyword>
<dbReference type="InterPro" id="IPR057259">
    <property type="entry name" value="Ribosomal_L19e"/>
</dbReference>